<dbReference type="Proteomes" id="UP001596180">
    <property type="component" value="Unassembled WGS sequence"/>
</dbReference>
<evidence type="ECO:0000313" key="2">
    <source>
        <dbReference type="Proteomes" id="UP001596180"/>
    </source>
</evidence>
<sequence length="89" mass="9567">MRIRIRSDGDKRTPTDLQAWLGQAPKARRIPVTPVSEPGPTTGALDATALAVWWLGFHGADGRAGRALAAHVSFPGRTADNARRRSPGR</sequence>
<organism evidence="1 2">
    <name type="scientific">Streptomyces chlorus</name>
    <dbReference type="NCBI Taxonomy" id="887452"/>
    <lineage>
        <taxon>Bacteria</taxon>
        <taxon>Bacillati</taxon>
        <taxon>Actinomycetota</taxon>
        <taxon>Actinomycetes</taxon>
        <taxon>Kitasatosporales</taxon>
        <taxon>Streptomycetaceae</taxon>
        <taxon>Streptomyces</taxon>
    </lineage>
</organism>
<proteinExistence type="predicted"/>
<comment type="caution">
    <text evidence="1">The sequence shown here is derived from an EMBL/GenBank/DDBJ whole genome shotgun (WGS) entry which is preliminary data.</text>
</comment>
<gene>
    <name evidence="1" type="ORF">ACFPZI_26670</name>
</gene>
<dbReference type="RefSeq" id="WP_381367843.1">
    <property type="nucleotide sequence ID" value="NZ_JBHSOA010000061.1"/>
</dbReference>
<reference evidence="2" key="1">
    <citation type="journal article" date="2019" name="Int. J. Syst. Evol. Microbiol.">
        <title>The Global Catalogue of Microorganisms (GCM) 10K type strain sequencing project: providing services to taxonomists for standard genome sequencing and annotation.</title>
        <authorList>
            <consortium name="The Broad Institute Genomics Platform"/>
            <consortium name="The Broad Institute Genome Sequencing Center for Infectious Disease"/>
            <person name="Wu L."/>
            <person name="Ma J."/>
        </authorList>
    </citation>
    <scope>NUCLEOTIDE SEQUENCE [LARGE SCALE GENOMIC DNA]</scope>
    <source>
        <strain evidence="2">JCM 10411</strain>
    </source>
</reference>
<evidence type="ECO:0000313" key="1">
    <source>
        <dbReference type="EMBL" id="MFC5855235.1"/>
    </source>
</evidence>
<protein>
    <submittedName>
        <fullName evidence="1">Uncharacterized protein</fullName>
    </submittedName>
</protein>
<keyword evidence="2" id="KW-1185">Reference proteome</keyword>
<dbReference type="EMBL" id="JBHSOA010000061">
    <property type="protein sequence ID" value="MFC5855235.1"/>
    <property type="molecule type" value="Genomic_DNA"/>
</dbReference>
<accession>A0ABW1E4A7</accession>
<name>A0ABW1E4A7_9ACTN</name>